<accession>A0AAF0AXV5</accession>
<dbReference type="InterPro" id="IPR029058">
    <property type="entry name" value="AB_hydrolase_fold"/>
</dbReference>
<protein>
    <submittedName>
        <fullName evidence="3">Palmitoyl-(Protein) hydrolase</fullName>
    </submittedName>
</protein>
<dbReference type="AlphaFoldDB" id="A0AAF0AXV5"/>
<dbReference type="GeneID" id="80876117"/>
<evidence type="ECO:0000256" key="1">
    <source>
        <dbReference type="ARBA" id="ARBA00006499"/>
    </source>
</evidence>
<dbReference type="KEGG" id="som:SOMG_02637"/>
<comment type="similarity">
    <text evidence="1">Belongs to the AB hydrolase superfamily. AB hydrolase 2 family.</text>
</comment>
<gene>
    <name evidence="3" type="ORF">SOMG_02637</name>
</gene>
<dbReference type="SUPFAM" id="SSF53474">
    <property type="entry name" value="alpha/beta-Hydrolases"/>
    <property type="match status" value="1"/>
</dbReference>
<dbReference type="GO" id="GO:0008474">
    <property type="term" value="F:palmitoyl-(protein) hydrolase activity"/>
    <property type="evidence" value="ECO:0007669"/>
    <property type="project" value="TreeGrafter"/>
</dbReference>
<dbReference type="InterPro" id="IPR050565">
    <property type="entry name" value="LYPA1-2/EST-like"/>
</dbReference>
<reference evidence="3 4" key="1">
    <citation type="journal article" date="2023" name="G3 (Bethesda)">
        <title>A high-quality reference genome for the fission yeast Schizosaccharomyces osmophilus.</title>
        <authorList>
            <person name="Jia G.S."/>
            <person name="Zhang W.C."/>
            <person name="Liang Y."/>
            <person name="Liu X.H."/>
            <person name="Rhind N."/>
            <person name="Pidoux A."/>
            <person name="Brysch-Herzberg M."/>
            <person name="Du L.L."/>
        </authorList>
    </citation>
    <scope>NUCLEOTIDE SEQUENCE [LARGE SCALE GENOMIC DNA]</scope>
    <source>
        <strain evidence="3 4">CBS 15793</strain>
    </source>
</reference>
<dbReference type="Proteomes" id="UP001212411">
    <property type="component" value="Chromosome 2"/>
</dbReference>
<dbReference type="GO" id="GO:0052689">
    <property type="term" value="F:carboxylic ester hydrolase activity"/>
    <property type="evidence" value="ECO:0007669"/>
    <property type="project" value="TreeGrafter"/>
</dbReference>
<dbReference type="EMBL" id="CP115612">
    <property type="protein sequence ID" value="WBW74119.1"/>
    <property type="molecule type" value="Genomic_DNA"/>
</dbReference>
<sequence>MSFLKNCLPSNAHGQVIAAKEQTFNVIIMMHGLGDSEHSFAHAAKNIPLPNTSYISLRGVYKLPLDYGTPVGNWMWGEDVHFDTNGDLESEADFSKCLSVLRELIKRIIDQGILSTRIFFFGFGQGGMAALYCASQLASIYQFGGVFSFGGKLPLAMTLPSTPFLTSVYFFEKRKNRSIDDYEEGRLKKTFRSVQMICWNRDEKTDMPSSPNEWFIFVEAISKKLYVHNKLYENAIQLS</sequence>
<dbReference type="GO" id="GO:0005737">
    <property type="term" value="C:cytoplasm"/>
    <property type="evidence" value="ECO:0007669"/>
    <property type="project" value="TreeGrafter"/>
</dbReference>
<dbReference type="PANTHER" id="PTHR10655:SF67">
    <property type="entry name" value="PHOSPHOLIPASE_CARBOXYLESTERASE SUPERFAMILY (AFU_ORTHOLOGUE AFUA_5G09340)"/>
    <property type="match status" value="1"/>
</dbReference>
<feature type="domain" description="Phospholipase/carboxylesterase/thioesterase" evidence="2">
    <location>
        <begin position="12"/>
        <end position="228"/>
    </location>
</feature>
<proteinExistence type="inferred from homology"/>
<evidence type="ECO:0000259" key="2">
    <source>
        <dbReference type="Pfam" id="PF02230"/>
    </source>
</evidence>
<name>A0AAF0AXV5_9SCHI</name>
<organism evidence="3 4">
    <name type="scientific">Schizosaccharomyces osmophilus</name>
    <dbReference type="NCBI Taxonomy" id="2545709"/>
    <lineage>
        <taxon>Eukaryota</taxon>
        <taxon>Fungi</taxon>
        <taxon>Dikarya</taxon>
        <taxon>Ascomycota</taxon>
        <taxon>Taphrinomycotina</taxon>
        <taxon>Schizosaccharomycetes</taxon>
        <taxon>Schizosaccharomycetales</taxon>
        <taxon>Schizosaccharomycetaceae</taxon>
        <taxon>Schizosaccharomyces</taxon>
    </lineage>
</organism>
<keyword evidence="4" id="KW-1185">Reference proteome</keyword>
<evidence type="ECO:0000313" key="3">
    <source>
        <dbReference type="EMBL" id="WBW74119.1"/>
    </source>
</evidence>
<dbReference type="InterPro" id="IPR003140">
    <property type="entry name" value="PLipase/COase/thioEstase"/>
</dbReference>
<dbReference type="PANTHER" id="PTHR10655">
    <property type="entry name" value="LYSOPHOSPHOLIPASE-RELATED"/>
    <property type="match status" value="1"/>
</dbReference>
<dbReference type="Gene3D" id="3.40.50.1820">
    <property type="entry name" value="alpha/beta hydrolase"/>
    <property type="match status" value="1"/>
</dbReference>
<keyword evidence="3" id="KW-0378">Hydrolase</keyword>
<evidence type="ECO:0000313" key="4">
    <source>
        <dbReference type="Proteomes" id="UP001212411"/>
    </source>
</evidence>
<dbReference type="RefSeq" id="XP_056038362.1">
    <property type="nucleotide sequence ID" value="XM_056181428.1"/>
</dbReference>
<dbReference type="Pfam" id="PF02230">
    <property type="entry name" value="Abhydrolase_2"/>
    <property type="match status" value="1"/>
</dbReference>